<dbReference type="SMART" id="SM00320">
    <property type="entry name" value="WD40"/>
    <property type="match status" value="2"/>
</dbReference>
<sequence>MEAMSPDSLAKPKHSRFRHVYAKSVRRSEWYDTGAGHGLAVAVNPKMIALSVDVPAGGLVQIAKLCSMGKGHMELSKIKDHTGIVCDVKWNPFNDNVLATSSQDATVRIWHIDDMLRVRCLRISHTHSRRVHIVEWHPTVDNVLLSASMDGRIAMWDIEDDRIIYVIKECYATSLSLKFVFNSLFFYITM</sequence>
<comment type="similarity">
    <text evidence="4">Belongs to the WD repeat coronin family.</text>
</comment>
<feature type="repeat" description="WD" evidence="3">
    <location>
        <begin position="78"/>
        <end position="113"/>
    </location>
</feature>
<dbReference type="Proteomes" id="UP001608902">
    <property type="component" value="Unassembled WGS sequence"/>
</dbReference>
<proteinExistence type="inferred from homology"/>
<dbReference type="PANTHER" id="PTHR10856:SF0">
    <property type="entry name" value="CORONIN"/>
    <property type="match status" value="1"/>
</dbReference>
<dbReference type="PROSITE" id="PS00678">
    <property type="entry name" value="WD_REPEATS_1"/>
    <property type="match status" value="1"/>
</dbReference>
<evidence type="ECO:0000313" key="6">
    <source>
        <dbReference type="EMBL" id="MFH4983441.1"/>
    </source>
</evidence>
<name>A0ABD6F0K1_9BILA</name>
<dbReference type="PANTHER" id="PTHR10856">
    <property type="entry name" value="CORONIN"/>
    <property type="match status" value="1"/>
</dbReference>
<dbReference type="EMBL" id="JBGFUD010012278">
    <property type="protein sequence ID" value="MFH4983441.1"/>
    <property type="molecule type" value="Genomic_DNA"/>
</dbReference>
<feature type="domain" description="DUF1899" evidence="5">
    <location>
        <begin position="11"/>
        <end position="69"/>
    </location>
</feature>
<keyword evidence="7" id="KW-1185">Reference proteome</keyword>
<evidence type="ECO:0000256" key="4">
    <source>
        <dbReference type="RuleBase" id="RU280818"/>
    </source>
</evidence>
<dbReference type="SUPFAM" id="SSF50978">
    <property type="entry name" value="WD40 repeat-like"/>
    <property type="match status" value="1"/>
</dbReference>
<dbReference type="Gene3D" id="2.130.10.10">
    <property type="entry name" value="YVTN repeat-like/Quinoprotein amine dehydrogenase"/>
    <property type="match status" value="1"/>
</dbReference>
<organism evidence="6 7">
    <name type="scientific">Gnathostoma spinigerum</name>
    <dbReference type="NCBI Taxonomy" id="75299"/>
    <lineage>
        <taxon>Eukaryota</taxon>
        <taxon>Metazoa</taxon>
        <taxon>Ecdysozoa</taxon>
        <taxon>Nematoda</taxon>
        <taxon>Chromadorea</taxon>
        <taxon>Rhabditida</taxon>
        <taxon>Spirurina</taxon>
        <taxon>Gnathostomatomorpha</taxon>
        <taxon>Gnathostomatoidea</taxon>
        <taxon>Gnathostomatidae</taxon>
        <taxon>Gnathostoma</taxon>
    </lineage>
</organism>
<evidence type="ECO:0000313" key="7">
    <source>
        <dbReference type="Proteomes" id="UP001608902"/>
    </source>
</evidence>
<evidence type="ECO:0000259" key="5">
    <source>
        <dbReference type="SMART" id="SM01166"/>
    </source>
</evidence>
<keyword evidence="1 3" id="KW-0853">WD repeat</keyword>
<dbReference type="PROSITE" id="PS50082">
    <property type="entry name" value="WD_REPEATS_2"/>
    <property type="match status" value="2"/>
</dbReference>
<evidence type="ECO:0000256" key="2">
    <source>
        <dbReference type="ARBA" id="ARBA00022737"/>
    </source>
</evidence>
<keyword evidence="2 4" id="KW-0677">Repeat</keyword>
<accession>A0ABD6F0K1</accession>
<dbReference type="InterPro" id="IPR036322">
    <property type="entry name" value="WD40_repeat_dom_sf"/>
</dbReference>
<dbReference type="InterPro" id="IPR019775">
    <property type="entry name" value="WD40_repeat_CS"/>
</dbReference>
<dbReference type="SMART" id="SM01166">
    <property type="entry name" value="DUF1899"/>
    <property type="match status" value="1"/>
</dbReference>
<dbReference type="AlphaFoldDB" id="A0ABD6F0K1"/>
<dbReference type="Pfam" id="PF00400">
    <property type="entry name" value="WD40"/>
    <property type="match status" value="2"/>
</dbReference>
<reference evidence="6 7" key="1">
    <citation type="submission" date="2024-08" db="EMBL/GenBank/DDBJ databases">
        <title>Gnathostoma spinigerum genome.</title>
        <authorList>
            <person name="Gonzalez-Bertolin B."/>
            <person name="Monzon S."/>
            <person name="Zaballos A."/>
            <person name="Jimenez P."/>
            <person name="Dekumyoy P."/>
            <person name="Varona S."/>
            <person name="Cuesta I."/>
            <person name="Sumanam S."/>
            <person name="Adisakwattana P."/>
            <person name="Gasser R.B."/>
            <person name="Hernandez-Gonzalez A."/>
            <person name="Young N.D."/>
            <person name="Perteguer M.J."/>
        </authorList>
    </citation>
    <scope>NUCLEOTIDE SEQUENCE [LARGE SCALE GENOMIC DNA]</scope>
    <source>
        <strain evidence="6">AL3</strain>
        <tissue evidence="6">Liver</tissue>
    </source>
</reference>
<gene>
    <name evidence="6" type="ORF">AB6A40_010150</name>
</gene>
<dbReference type="Pfam" id="PF08953">
    <property type="entry name" value="DUF1899"/>
    <property type="match status" value="1"/>
</dbReference>
<evidence type="ECO:0000256" key="1">
    <source>
        <dbReference type="ARBA" id="ARBA00022574"/>
    </source>
</evidence>
<dbReference type="InterPro" id="IPR015505">
    <property type="entry name" value="Coronin"/>
</dbReference>
<feature type="repeat" description="WD" evidence="3">
    <location>
        <begin position="124"/>
        <end position="166"/>
    </location>
</feature>
<dbReference type="InterPro" id="IPR015048">
    <property type="entry name" value="DUF1899"/>
</dbReference>
<evidence type="ECO:0000256" key="3">
    <source>
        <dbReference type="PROSITE-ProRule" id="PRU00221"/>
    </source>
</evidence>
<dbReference type="InterPro" id="IPR015943">
    <property type="entry name" value="WD40/YVTN_repeat-like_dom_sf"/>
</dbReference>
<dbReference type="InterPro" id="IPR001680">
    <property type="entry name" value="WD40_rpt"/>
</dbReference>
<dbReference type="PROSITE" id="PS50294">
    <property type="entry name" value="WD_REPEATS_REGION"/>
    <property type="match status" value="2"/>
</dbReference>
<comment type="caution">
    <text evidence="6">The sequence shown here is derived from an EMBL/GenBank/DDBJ whole genome shotgun (WGS) entry which is preliminary data.</text>
</comment>
<protein>
    <recommendedName>
        <fullName evidence="4">Coronin</fullName>
    </recommendedName>
</protein>